<proteinExistence type="predicted"/>
<dbReference type="Proteomes" id="UP000184082">
    <property type="component" value="Unassembled WGS sequence"/>
</dbReference>
<dbReference type="InterPro" id="IPR039420">
    <property type="entry name" value="WalR-like"/>
</dbReference>
<keyword evidence="3" id="KW-0902">Two-component regulatory system</keyword>
<dbReference type="InterPro" id="IPR001789">
    <property type="entry name" value="Sig_transdc_resp-reg_receiver"/>
</dbReference>
<protein>
    <recommendedName>
        <fullName evidence="1">Stage 0 sporulation protein A homolog</fullName>
    </recommendedName>
</protein>
<evidence type="ECO:0000256" key="8">
    <source>
        <dbReference type="PROSITE-ProRule" id="PRU00169"/>
    </source>
</evidence>
<keyword evidence="2 8" id="KW-0597">Phosphoprotein</keyword>
<keyword evidence="5 9" id="KW-0238">DNA-binding</keyword>
<name>A0A1M6P266_9FIRM</name>
<dbReference type="CDD" id="cd00383">
    <property type="entry name" value="trans_reg_C"/>
    <property type="match status" value="1"/>
</dbReference>
<keyword evidence="13" id="KW-1185">Reference proteome</keyword>
<dbReference type="EMBL" id="FRAJ01000007">
    <property type="protein sequence ID" value="SHK02008.1"/>
    <property type="molecule type" value="Genomic_DNA"/>
</dbReference>
<dbReference type="SMART" id="SM00448">
    <property type="entry name" value="REC"/>
    <property type="match status" value="1"/>
</dbReference>
<feature type="domain" description="Response regulatory" evidence="10">
    <location>
        <begin position="5"/>
        <end position="118"/>
    </location>
</feature>
<dbReference type="AlphaFoldDB" id="A0A1M6P266"/>
<dbReference type="SUPFAM" id="SSF52172">
    <property type="entry name" value="CheY-like"/>
    <property type="match status" value="1"/>
</dbReference>
<evidence type="ECO:0000256" key="7">
    <source>
        <dbReference type="ARBA" id="ARBA00024867"/>
    </source>
</evidence>
<dbReference type="Gene3D" id="6.10.250.690">
    <property type="match status" value="1"/>
</dbReference>
<dbReference type="Gene3D" id="1.10.10.10">
    <property type="entry name" value="Winged helix-like DNA-binding domain superfamily/Winged helix DNA-binding domain"/>
    <property type="match status" value="1"/>
</dbReference>
<evidence type="ECO:0000259" key="10">
    <source>
        <dbReference type="PROSITE" id="PS50110"/>
    </source>
</evidence>
<evidence type="ECO:0000256" key="4">
    <source>
        <dbReference type="ARBA" id="ARBA00023015"/>
    </source>
</evidence>
<dbReference type="GO" id="GO:0000976">
    <property type="term" value="F:transcription cis-regulatory region binding"/>
    <property type="evidence" value="ECO:0007669"/>
    <property type="project" value="TreeGrafter"/>
</dbReference>
<evidence type="ECO:0000256" key="6">
    <source>
        <dbReference type="ARBA" id="ARBA00023163"/>
    </source>
</evidence>
<evidence type="ECO:0000256" key="5">
    <source>
        <dbReference type="ARBA" id="ARBA00023125"/>
    </source>
</evidence>
<dbReference type="PANTHER" id="PTHR48111:SF40">
    <property type="entry name" value="PHOSPHATE REGULON TRANSCRIPTIONAL REGULATORY PROTEIN PHOB"/>
    <property type="match status" value="1"/>
</dbReference>
<dbReference type="InterPro" id="IPR011006">
    <property type="entry name" value="CheY-like_superfamily"/>
</dbReference>
<organism evidence="12 13">
    <name type="scientific">Caminicella sporogenes DSM 14501</name>
    <dbReference type="NCBI Taxonomy" id="1121266"/>
    <lineage>
        <taxon>Bacteria</taxon>
        <taxon>Bacillati</taxon>
        <taxon>Bacillota</taxon>
        <taxon>Clostridia</taxon>
        <taxon>Peptostreptococcales</taxon>
        <taxon>Caminicellaceae</taxon>
        <taxon>Caminicella</taxon>
    </lineage>
</organism>
<dbReference type="FunFam" id="3.40.50.2300:FF:000001">
    <property type="entry name" value="DNA-binding response regulator PhoB"/>
    <property type="match status" value="1"/>
</dbReference>
<sequence>MSDIKILLVDDSKEILLLLKENFEREGYKVDTASDGQIAIDLFNKNKYHLVILDISMPKIDGIEVCRKIRTESNIPIILLTAKNEEIDKVIGLKIGADDYVTKPFGMKELLARVDAQLRRYLILNDKLYENKNTKILVFGDLKIDFARYTVYKGDKEINLTAKEFELLKFFATNPNQVFTKEQIFKEVWHDDYLKDDNTVMVHIRRLRKKIEIDSKNPRYIQTVWGVGYKFTGK</sequence>
<dbReference type="GO" id="GO:0005829">
    <property type="term" value="C:cytosol"/>
    <property type="evidence" value="ECO:0007669"/>
    <property type="project" value="TreeGrafter"/>
</dbReference>
<keyword evidence="4" id="KW-0805">Transcription regulation</keyword>
<comment type="function">
    <text evidence="7">May play the central regulatory role in sporulation. It may be an element of the effector pathway responsible for the activation of sporulation genes in response to nutritional stress. Spo0A may act in concert with spo0H (a sigma factor) to control the expression of some genes that are critical to the sporulation process.</text>
</comment>
<dbReference type="Gene3D" id="3.40.50.2300">
    <property type="match status" value="1"/>
</dbReference>
<evidence type="ECO:0000313" key="13">
    <source>
        <dbReference type="Proteomes" id="UP000184082"/>
    </source>
</evidence>
<dbReference type="InterPro" id="IPR036388">
    <property type="entry name" value="WH-like_DNA-bd_sf"/>
</dbReference>
<dbReference type="GO" id="GO:0000156">
    <property type="term" value="F:phosphorelay response regulator activity"/>
    <property type="evidence" value="ECO:0007669"/>
    <property type="project" value="TreeGrafter"/>
</dbReference>
<dbReference type="SMART" id="SM00862">
    <property type="entry name" value="Trans_reg_C"/>
    <property type="match status" value="1"/>
</dbReference>
<keyword evidence="6" id="KW-0804">Transcription</keyword>
<dbReference type="PROSITE" id="PS50110">
    <property type="entry name" value="RESPONSE_REGULATORY"/>
    <property type="match status" value="1"/>
</dbReference>
<evidence type="ECO:0000256" key="1">
    <source>
        <dbReference type="ARBA" id="ARBA00018672"/>
    </source>
</evidence>
<dbReference type="FunFam" id="1.10.10.10:FF:000018">
    <property type="entry name" value="DNA-binding response regulator ResD"/>
    <property type="match status" value="1"/>
</dbReference>
<dbReference type="STRING" id="1121266.SAMN02745883_01073"/>
<dbReference type="Pfam" id="PF00486">
    <property type="entry name" value="Trans_reg_C"/>
    <property type="match status" value="1"/>
</dbReference>
<feature type="domain" description="OmpR/PhoB-type" evidence="11">
    <location>
        <begin position="134"/>
        <end position="233"/>
    </location>
</feature>
<evidence type="ECO:0000256" key="9">
    <source>
        <dbReference type="PROSITE-ProRule" id="PRU01091"/>
    </source>
</evidence>
<evidence type="ECO:0000259" key="11">
    <source>
        <dbReference type="PROSITE" id="PS51755"/>
    </source>
</evidence>
<dbReference type="RefSeq" id="WP_072966365.1">
    <property type="nucleotide sequence ID" value="NZ_FRAJ01000007.1"/>
</dbReference>
<dbReference type="PANTHER" id="PTHR48111">
    <property type="entry name" value="REGULATOR OF RPOS"/>
    <property type="match status" value="1"/>
</dbReference>
<gene>
    <name evidence="12" type="ORF">SAMN02745883_01073</name>
</gene>
<evidence type="ECO:0000313" key="12">
    <source>
        <dbReference type="EMBL" id="SHK02008.1"/>
    </source>
</evidence>
<evidence type="ECO:0000256" key="2">
    <source>
        <dbReference type="ARBA" id="ARBA00022553"/>
    </source>
</evidence>
<accession>A0A1M6P266</accession>
<dbReference type="GO" id="GO:0032993">
    <property type="term" value="C:protein-DNA complex"/>
    <property type="evidence" value="ECO:0007669"/>
    <property type="project" value="TreeGrafter"/>
</dbReference>
<dbReference type="Pfam" id="PF00072">
    <property type="entry name" value="Response_reg"/>
    <property type="match status" value="1"/>
</dbReference>
<feature type="modified residue" description="4-aspartylphosphate" evidence="8">
    <location>
        <position position="54"/>
    </location>
</feature>
<evidence type="ECO:0000256" key="3">
    <source>
        <dbReference type="ARBA" id="ARBA00023012"/>
    </source>
</evidence>
<dbReference type="GO" id="GO:0006355">
    <property type="term" value="P:regulation of DNA-templated transcription"/>
    <property type="evidence" value="ECO:0007669"/>
    <property type="project" value="InterPro"/>
</dbReference>
<dbReference type="InterPro" id="IPR001867">
    <property type="entry name" value="OmpR/PhoB-type_DNA-bd"/>
</dbReference>
<dbReference type="PROSITE" id="PS51755">
    <property type="entry name" value="OMPR_PHOB"/>
    <property type="match status" value="1"/>
</dbReference>
<reference evidence="12 13" key="1">
    <citation type="submission" date="2016-11" db="EMBL/GenBank/DDBJ databases">
        <authorList>
            <person name="Jaros S."/>
            <person name="Januszkiewicz K."/>
            <person name="Wedrychowicz H."/>
        </authorList>
    </citation>
    <scope>NUCLEOTIDE SEQUENCE [LARGE SCALE GENOMIC DNA]</scope>
    <source>
        <strain evidence="12 13">DSM 14501</strain>
    </source>
</reference>
<feature type="DNA-binding region" description="OmpR/PhoB-type" evidence="9">
    <location>
        <begin position="134"/>
        <end position="233"/>
    </location>
</feature>